<dbReference type="AlphaFoldDB" id="A0A380IDE7"/>
<dbReference type="GO" id="GO:1900376">
    <property type="term" value="P:regulation of secondary metabolite biosynthetic process"/>
    <property type="evidence" value="ECO:0007669"/>
    <property type="project" value="TreeGrafter"/>
</dbReference>
<evidence type="ECO:0000256" key="11">
    <source>
        <dbReference type="PIRSR" id="PIRSR602481-1"/>
    </source>
</evidence>
<accession>A0A380IDE7</accession>
<dbReference type="CDD" id="cd07153">
    <property type="entry name" value="Fur_like"/>
    <property type="match status" value="1"/>
</dbReference>
<gene>
    <name evidence="12" type="primary">perR</name>
    <name evidence="12" type="ORF">NCTC12957_00678</name>
</gene>
<feature type="binding site" evidence="11">
    <location>
        <position position="161"/>
    </location>
    <ligand>
        <name>Zn(2+)</name>
        <dbReference type="ChEBI" id="CHEBI:29105"/>
    </ligand>
</feature>
<dbReference type="FunFam" id="3.30.1490.190:FF:000003">
    <property type="entry name" value="Fur family transcriptional regulator"/>
    <property type="match status" value="1"/>
</dbReference>
<dbReference type="PANTHER" id="PTHR33202">
    <property type="entry name" value="ZINC UPTAKE REGULATION PROTEIN"/>
    <property type="match status" value="1"/>
</dbReference>
<keyword evidence="6 11" id="KW-0862">Zinc</keyword>
<dbReference type="GO" id="GO:0000976">
    <property type="term" value="F:transcription cis-regulatory region binding"/>
    <property type="evidence" value="ECO:0007669"/>
    <property type="project" value="TreeGrafter"/>
</dbReference>
<evidence type="ECO:0000313" key="12">
    <source>
        <dbReference type="EMBL" id="SUN06523.1"/>
    </source>
</evidence>
<dbReference type="GO" id="GO:0003700">
    <property type="term" value="F:DNA-binding transcription factor activity"/>
    <property type="evidence" value="ECO:0007669"/>
    <property type="project" value="InterPro"/>
</dbReference>
<evidence type="ECO:0000256" key="10">
    <source>
        <dbReference type="ARBA" id="ARBA00023211"/>
    </source>
</evidence>
<dbReference type="InterPro" id="IPR036388">
    <property type="entry name" value="WH-like_DNA-bd_sf"/>
</dbReference>
<evidence type="ECO:0000256" key="5">
    <source>
        <dbReference type="ARBA" id="ARBA00022723"/>
    </source>
</evidence>
<evidence type="ECO:0000256" key="1">
    <source>
        <dbReference type="ARBA" id="ARBA00004496"/>
    </source>
</evidence>
<dbReference type="InterPro" id="IPR036390">
    <property type="entry name" value="WH_DNA-bd_sf"/>
</dbReference>
<keyword evidence="9" id="KW-0804">Transcription</keyword>
<dbReference type="Gene3D" id="3.30.1490.190">
    <property type="match status" value="1"/>
</dbReference>
<dbReference type="GO" id="GO:0005737">
    <property type="term" value="C:cytoplasm"/>
    <property type="evidence" value="ECO:0007669"/>
    <property type="project" value="UniProtKB-SubCell"/>
</dbReference>
<name>A0A380IDE7_STRAI</name>
<evidence type="ECO:0000256" key="9">
    <source>
        <dbReference type="ARBA" id="ARBA00023163"/>
    </source>
</evidence>
<comment type="subcellular location">
    <subcellularLocation>
        <location evidence="1">Cytoplasm</location>
    </subcellularLocation>
</comment>
<comment type="cofactor">
    <cofactor evidence="11">
        <name>Zn(2+)</name>
        <dbReference type="ChEBI" id="CHEBI:29105"/>
    </cofactor>
    <text evidence="11">Binds 1 zinc ion per subunit.</text>
</comment>
<dbReference type="GO" id="GO:0008270">
    <property type="term" value="F:zinc ion binding"/>
    <property type="evidence" value="ECO:0007669"/>
    <property type="project" value="TreeGrafter"/>
</dbReference>
<comment type="similarity">
    <text evidence="2">Belongs to the Fur family.</text>
</comment>
<dbReference type="PANTHER" id="PTHR33202:SF8">
    <property type="entry name" value="PEROXIDE-RESPONSIVE REPRESSOR PERR"/>
    <property type="match status" value="1"/>
</dbReference>
<keyword evidence="4" id="KW-0678">Repressor</keyword>
<protein>
    <submittedName>
        <fullName evidence="12">Ferric-uptake regulator</fullName>
    </submittedName>
</protein>
<evidence type="ECO:0000256" key="6">
    <source>
        <dbReference type="ARBA" id="ARBA00022833"/>
    </source>
</evidence>
<keyword evidence="8" id="KW-0238">DNA-binding</keyword>
<keyword evidence="3" id="KW-0963">Cytoplasm</keyword>
<evidence type="ECO:0000256" key="4">
    <source>
        <dbReference type="ARBA" id="ARBA00022491"/>
    </source>
</evidence>
<evidence type="ECO:0000256" key="8">
    <source>
        <dbReference type="ARBA" id="ARBA00023125"/>
    </source>
</evidence>
<proteinExistence type="inferred from homology"/>
<dbReference type="Gene3D" id="1.10.10.10">
    <property type="entry name" value="Winged helix-like DNA-binding domain superfamily/Winged helix DNA-binding domain"/>
    <property type="match status" value="1"/>
</dbReference>
<evidence type="ECO:0000313" key="13">
    <source>
        <dbReference type="Proteomes" id="UP000255213"/>
    </source>
</evidence>
<keyword evidence="7" id="KW-0805">Transcription regulation</keyword>
<dbReference type="InterPro" id="IPR002481">
    <property type="entry name" value="FUR"/>
</dbReference>
<dbReference type="SUPFAM" id="SSF46785">
    <property type="entry name" value="Winged helix' DNA-binding domain"/>
    <property type="match status" value="1"/>
</dbReference>
<dbReference type="InterPro" id="IPR043135">
    <property type="entry name" value="Fur_C"/>
</dbReference>
<evidence type="ECO:0000256" key="7">
    <source>
        <dbReference type="ARBA" id="ARBA00023015"/>
    </source>
</evidence>
<keyword evidence="5 11" id="KW-0479">Metal-binding</keyword>
<dbReference type="Pfam" id="PF01475">
    <property type="entry name" value="FUR"/>
    <property type="match status" value="1"/>
</dbReference>
<feature type="binding site" evidence="11">
    <location>
        <position position="158"/>
    </location>
    <ligand>
        <name>Zn(2+)</name>
        <dbReference type="ChEBI" id="CHEBI:29105"/>
    </ligand>
</feature>
<sequence>MVYNEENTLKERRAMSHHAHHNHQDAYQHVVSHLKEKGIRITESRKAVIRQLITSPDHPSAEMIYKELRPNFPTMSLATVYNNLRVLVEEGFVAELKRNNDTTTYYDFMGHDHLNIICERCGKITDLIAEDIPSLEQQVQEQTGYHITKELLTIYGICPSCQTK</sequence>
<evidence type="ECO:0000256" key="3">
    <source>
        <dbReference type="ARBA" id="ARBA00022490"/>
    </source>
</evidence>
<dbReference type="EMBL" id="UHEN01000001">
    <property type="protein sequence ID" value="SUN06523.1"/>
    <property type="molecule type" value="Genomic_DNA"/>
</dbReference>
<dbReference type="GO" id="GO:0045892">
    <property type="term" value="P:negative regulation of DNA-templated transcription"/>
    <property type="evidence" value="ECO:0007669"/>
    <property type="project" value="TreeGrafter"/>
</dbReference>
<keyword evidence="10" id="KW-0464">Manganese</keyword>
<dbReference type="Proteomes" id="UP000255213">
    <property type="component" value="Unassembled WGS sequence"/>
</dbReference>
<evidence type="ECO:0000256" key="2">
    <source>
        <dbReference type="ARBA" id="ARBA00007957"/>
    </source>
</evidence>
<organism evidence="12 13">
    <name type="scientific">Streptococcus acidominimus</name>
    <dbReference type="NCBI Taxonomy" id="1326"/>
    <lineage>
        <taxon>Bacteria</taxon>
        <taxon>Bacillati</taxon>
        <taxon>Bacillota</taxon>
        <taxon>Bacilli</taxon>
        <taxon>Lactobacillales</taxon>
        <taxon>Streptococcaceae</taxon>
        <taxon>Streptococcus</taxon>
    </lineage>
</organism>
<feature type="binding site" evidence="11">
    <location>
        <position position="118"/>
    </location>
    <ligand>
        <name>Zn(2+)</name>
        <dbReference type="ChEBI" id="CHEBI:29105"/>
    </ligand>
</feature>
<feature type="binding site" evidence="11">
    <location>
        <position position="121"/>
    </location>
    <ligand>
        <name>Zn(2+)</name>
        <dbReference type="ChEBI" id="CHEBI:29105"/>
    </ligand>
</feature>
<reference evidence="12 13" key="1">
    <citation type="submission" date="2018-06" db="EMBL/GenBank/DDBJ databases">
        <authorList>
            <consortium name="Pathogen Informatics"/>
            <person name="Doyle S."/>
        </authorList>
    </citation>
    <scope>NUCLEOTIDE SEQUENCE [LARGE SCALE GENOMIC DNA]</scope>
    <source>
        <strain evidence="12 13">NCTC12957</strain>
    </source>
</reference>